<comment type="similarity">
    <text evidence="1">Belongs to the WXG100 family.</text>
</comment>
<keyword evidence="3" id="KW-1185">Reference proteome</keyword>
<protein>
    <recommendedName>
        <fullName evidence="1">ESAT-6-like protein</fullName>
    </recommendedName>
</protein>
<comment type="caution">
    <text evidence="2">The sequence shown here is derived from an EMBL/GenBank/DDBJ whole genome shotgun (WGS) entry which is preliminary data.</text>
</comment>
<dbReference type="NCBIfam" id="TIGR03930">
    <property type="entry name" value="WXG100_ESAT6"/>
    <property type="match status" value="1"/>
</dbReference>
<proteinExistence type="inferred from homology"/>
<dbReference type="Proteomes" id="UP001157069">
    <property type="component" value="Unassembled WGS sequence"/>
</dbReference>
<organism evidence="2 3">
    <name type="scientific">Homoserinibacter gongjuensis</name>
    <dbReference type="NCBI Taxonomy" id="1162968"/>
    <lineage>
        <taxon>Bacteria</taxon>
        <taxon>Bacillati</taxon>
        <taxon>Actinomycetota</taxon>
        <taxon>Actinomycetes</taxon>
        <taxon>Micrococcales</taxon>
        <taxon>Microbacteriaceae</taxon>
        <taxon>Homoserinibacter</taxon>
    </lineage>
</organism>
<sequence length="97" mass="10472">MSTFQVDSEAVLAHAAAARQTVGRIQGEVSALHAQLEQLQSSWTGGAASAFRGLVAEWRATQQRVEDNLATIGTALAQAGQQYAEIEQQNQRLFSSR</sequence>
<evidence type="ECO:0000313" key="2">
    <source>
        <dbReference type="EMBL" id="GMA91370.1"/>
    </source>
</evidence>
<accession>A0ABQ6JVS7</accession>
<dbReference type="Gene3D" id="1.10.287.1060">
    <property type="entry name" value="ESAT-6-like"/>
    <property type="match status" value="1"/>
</dbReference>
<evidence type="ECO:0000256" key="1">
    <source>
        <dbReference type="RuleBase" id="RU362001"/>
    </source>
</evidence>
<dbReference type="InterPro" id="IPR036689">
    <property type="entry name" value="ESAT-6-like_sf"/>
</dbReference>
<evidence type="ECO:0000313" key="3">
    <source>
        <dbReference type="Proteomes" id="UP001157069"/>
    </source>
</evidence>
<reference evidence="3" key="1">
    <citation type="journal article" date="2019" name="Int. J. Syst. Evol. Microbiol.">
        <title>The Global Catalogue of Microorganisms (GCM) 10K type strain sequencing project: providing services to taxonomists for standard genome sequencing and annotation.</title>
        <authorList>
            <consortium name="The Broad Institute Genomics Platform"/>
            <consortium name="The Broad Institute Genome Sequencing Center for Infectious Disease"/>
            <person name="Wu L."/>
            <person name="Ma J."/>
        </authorList>
    </citation>
    <scope>NUCLEOTIDE SEQUENCE [LARGE SCALE GENOMIC DNA]</scope>
    <source>
        <strain evidence="3">NBRC 108755</strain>
    </source>
</reference>
<dbReference type="Pfam" id="PF06013">
    <property type="entry name" value="WXG100"/>
    <property type="match status" value="1"/>
</dbReference>
<dbReference type="InterPro" id="IPR010310">
    <property type="entry name" value="T7SS_ESAT-6-like"/>
</dbReference>
<dbReference type="SUPFAM" id="SSF140453">
    <property type="entry name" value="EsxAB dimer-like"/>
    <property type="match status" value="1"/>
</dbReference>
<dbReference type="EMBL" id="BSVA01000001">
    <property type="protein sequence ID" value="GMA91370.1"/>
    <property type="molecule type" value="Genomic_DNA"/>
</dbReference>
<name>A0ABQ6JVS7_9MICO</name>
<gene>
    <name evidence="2" type="ORF">GCM10025869_18990</name>
</gene>
<dbReference type="RefSeq" id="WP_284299669.1">
    <property type="nucleotide sequence ID" value="NZ_BSVA01000001.1"/>
</dbReference>